<evidence type="ECO:0000313" key="2">
    <source>
        <dbReference type="EMBL" id="MBB3022599.1"/>
    </source>
</evidence>
<dbReference type="EMBL" id="JACHWP010000001">
    <property type="protein sequence ID" value="MBB3022599.1"/>
    <property type="molecule type" value="Genomic_DNA"/>
</dbReference>
<feature type="compositionally biased region" description="Basic and acidic residues" evidence="1">
    <location>
        <begin position="207"/>
        <end position="222"/>
    </location>
</feature>
<comment type="caution">
    <text evidence="2">The sequence shown here is derived from an EMBL/GenBank/DDBJ whole genome shotgun (WGS) entry which is preliminary data.</text>
</comment>
<feature type="compositionally biased region" description="Acidic residues" evidence="1">
    <location>
        <begin position="223"/>
        <end position="240"/>
    </location>
</feature>
<keyword evidence="3" id="KW-1185">Reference proteome</keyword>
<protein>
    <submittedName>
        <fullName evidence="2">Tetratricopeptide (TPR) repeat protein</fullName>
    </submittedName>
</protein>
<dbReference type="InterPro" id="IPR011990">
    <property type="entry name" value="TPR-like_helical_dom_sf"/>
</dbReference>
<feature type="region of interest" description="Disordered" evidence="1">
    <location>
        <begin position="207"/>
        <end position="270"/>
    </location>
</feature>
<dbReference type="AlphaFoldDB" id="A0A839QUS4"/>
<proteinExistence type="predicted"/>
<accession>A0A839QUS4</accession>
<gene>
    <name evidence="2" type="ORF">FHX50_000847</name>
</gene>
<dbReference type="Proteomes" id="UP000568050">
    <property type="component" value="Unassembled WGS sequence"/>
</dbReference>
<feature type="compositionally biased region" description="Acidic residues" evidence="1">
    <location>
        <begin position="254"/>
        <end position="270"/>
    </location>
</feature>
<sequence>MLIQDTDPELSLDHFRWATRFGARAATVREMYGVRLYGAGEYRAAIRELRAAMRMNGRNDMLPIIADCERGLGRPERALDVAALPEAESLSESETIELMIVVAGAYADMGDIDLALASLDIPALRQKVNGQWQVRLWVAYSDLLEKAGRSDEAFKWLTLAADADTNEITDAGERLGRPSKVQAPVVLETDEQIGVMDVLDDFLAEEREREREAADDAARSEDTAEAGADDDAEPAEDSEMSDPQPSPEGAGTEDAADIETDDEDTDARQD</sequence>
<dbReference type="RefSeq" id="WP_246370657.1">
    <property type="nucleotide sequence ID" value="NZ_CBCSFZ010000021.1"/>
</dbReference>
<dbReference type="SUPFAM" id="SSF48452">
    <property type="entry name" value="TPR-like"/>
    <property type="match status" value="1"/>
</dbReference>
<name>A0A839QUS4_9MICO</name>
<organism evidence="2 3">
    <name type="scientific">Helcobacillus massiliensis</name>
    <dbReference type="NCBI Taxonomy" id="521392"/>
    <lineage>
        <taxon>Bacteria</taxon>
        <taxon>Bacillati</taxon>
        <taxon>Actinomycetota</taxon>
        <taxon>Actinomycetes</taxon>
        <taxon>Micrococcales</taxon>
        <taxon>Dermabacteraceae</taxon>
        <taxon>Helcobacillus</taxon>
    </lineage>
</organism>
<evidence type="ECO:0000256" key="1">
    <source>
        <dbReference type="SAM" id="MobiDB-lite"/>
    </source>
</evidence>
<evidence type="ECO:0000313" key="3">
    <source>
        <dbReference type="Proteomes" id="UP000568050"/>
    </source>
</evidence>
<reference evidence="2 3" key="1">
    <citation type="submission" date="2020-08" db="EMBL/GenBank/DDBJ databases">
        <title>Sequencing the genomes of 1000 actinobacteria strains.</title>
        <authorList>
            <person name="Klenk H.-P."/>
        </authorList>
    </citation>
    <scope>NUCLEOTIDE SEQUENCE [LARGE SCALE GENOMIC DNA]</scope>
    <source>
        <strain evidence="2 3">DSM 23040</strain>
    </source>
</reference>
<dbReference type="Gene3D" id="1.25.40.10">
    <property type="entry name" value="Tetratricopeptide repeat domain"/>
    <property type="match status" value="1"/>
</dbReference>